<dbReference type="SUPFAM" id="SSF53756">
    <property type="entry name" value="UDP-Glycosyltransferase/glycogen phosphorylase"/>
    <property type="match status" value="1"/>
</dbReference>
<feature type="domain" description="Glycosyl transferase family 1" evidence="1">
    <location>
        <begin position="226"/>
        <end position="376"/>
    </location>
</feature>
<dbReference type="CDD" id="cd03798">
    <property type="entry name" value="GT4_WlbH-like"/>
    <property type="match status" value="1"/>
</dbReference>
<evidence type="ECO:0000259" key="2">
    <source>
        <dbReference type="Pfam" id="PF13439"/>
    </source>
</evidence>
<reference evidence="3 4" key="1">
    <citation type="submission" date="2020-03" db="EMBL/GenBank/DDBJ databases">
        <title>Roseomonas selenitidurans sp. nov. isolated from soil.</title>
        <authorList>
            <person name="Liu H."/>
        </authorList>
    </citation>
    <scope>NUCLEOTIDE SEQUENCE [LARGE SCALE GENOMIC DNA]</scope>
    <source>
        <strain evidence="3 4">JCM 15073</strain>
    </source>
</reference>
<dbReference type="Pfam" id="PF00534">
    <property type="entry name" value="Glycos_transf_1"/>
    <property type="match status" value="1"/>
</dbReference>
<protein>
    <submittedName>
        <fullName evidence="3">Glycosyltransferase family 4 protein</fullName>
    </submittedName>
</protein>
<gene>
    <name evidence="3" type="ORF">HB662_11645</name>
</gene>
<comment type="caution">
    <text evidence="3">The sequence shown here is derived from an EMBL/GenBank/DDBJ whole genome shotgun (WGS) entry which is preliminary data.</text>
</comment>
<dbReference type="EMBL" id="JAAVTX010000003">
    <property type="protein sequence ID" value="NKE45431.1"/>
    <property type="molecule type" value="Genomic_DNA"/>
</dbReference>
<name>A0ABX1EZB0_9PROT</name>
<dbReference type="PANTHER" id="PTHR12526:SF636">
    <property type="entry name" value="BLL3647 PROTEIN"/>
    <property type="match status" value="1"/>
</dbReference>
<dbReference type="Proteomes" id="UP000765160">
    <property type="component" value="Unassembled WGS sequence"/>
</dbReference>
<dbReference type="Gene3D" id="3.40.50.2000">
    <property type="entry name" value="Glycogen Phosphorylase B"/>
    <property type="match status" value="2"/>
</dbReference>
<keyword evidence="4" id="KW-1185">Reference proteome</keyword>
<dbReference type="PANTHER" id="PTHR12526">
    <property type="entry name" value="GLYCOSYLTRANSFERASE"/>
    <property type="match status" value="1"/>
</dbReference>
<evidence type="ECO:0000313" key="4">
    <source>
        <dbReference type="Proteomes" id="UP000765160"/>
    </source>
</evidence>
<proteinExistence type="predicted"/>
<sequence length="396" mass="42128">MRLLTFSTLYPNAAQPNHGVFVENRLRHLVASGAAGSTVLAPVPYFPFAAAARLGGARMQGWARYAGIPAREERHGLAVHHPRFAALPGIGMLTGPATLYASARRALARLLAEGHRFDAIDAHYVYPDGVAAVWLGHEFGLPVVITARGSDISQLPNHAVPRRLIQHAIRRADALISVSVGLKDGLVALGAPAGKVTVLRNGVDLQAFRPTGDRLETRAAFGIGCGPLLLSVGHLIPRKGHDLILRALPLLPGHALMILGEGPERAALQALAEKLGVADRVHLLGARPHAELPRFYSAADALVLASSREGWANVLLESMACGTPVVASPAWGSREAVRSPAAGLVLEETTPEAIAAGLRRLLTARPDRDATRRYAEGFGWEDTTQGQLSVFREVLA</sequence>
<feature type="domain" description="Glycosyltransferase subfamily 4-like N-terminal" evidence="2">
    <location>
        <begin position="82"/>
        <end position="206"/>
    </location>
</feature>
<accession>A0ABX1EZB0</accession>
<dbReference type="InterPro" id="IPR028098">
    <property type="entry name" value="Glyco_trans_4-like_N"/>
</dbReference>
<evidence type="ECO:0000259" key="1">
    <source>
        <dbReference type="Pfam" id="PF00534"/>
    </source>
</evidence>
<organism evidence="3 4">
    <name type="scientific">Falsiroseomonas frigidaquae</name>
    <dbReference type="NCBI Taxonomy" id="487318"/>
    <lineage>
        <taxon>Bacteria</taxon>
        <taxon>Pseudomonadati</taxon>
        <taxon>Pseudomonadota</taxon>
        <taxon>Alphaproteobacteria</taxon>
        <taxon>Acetobacterales</taxon>
        <taxon>Roseomonadaceae</taxon>
        <taxon>Falsiroseomonas</taxon>
    </lineage>
</organism>
<evidence type="ECO:0000313" key="3">
    <source>
        <dbReference type="EMBL" id="NKE45431.1"/>
    </source>
</evidence>
<dbReference type="Pfam" id="PF13439">
    <property type="entry name" value="Glyco_transf_4"/>
    <property type="match status" value="1"/>
</dbReference>
<dbReference type="InterPro" id="IPR001296">
    <property type="entry name" value="Glyco_trans_1"/>
</dbReference>